<reference evidence="2" key="1">
    <citation type="journal article" date="2020" name="Stud. Mycol.">
        <title>101 Dothideomycetes genomes: a test case for predicting lifestyles and emergence of pathogens.</title>
        <authorList>
            <person name="Haridas S."/>
            <person name="Albert R."/>
            <person name="Binder M."/>
            <person name="Bloem J."/>
            <person name="Labutti K."/>
            <person name="Salamov A."/>
            <person name="Andreopoulos B."/>
            <person name="Baker S."/>
            <person name="Barry K."/>
            <person name="Bills G."/>
            <person name="Bluhm B."/>
            <person name="Cannon C."/>
            <person name="Castanera R."/>
            <person name="Culley D."/>
            <person name="Daum C."/>
            <person name="Ezra D."/>
            <person name="Gonzalez J."/>
            <person name="Henrissat B."/>
            <person name="Kuo A."/>
            <person name="Liang C."/>
            <person name="Lipzen A."/>
            <person name="Lutzoni F."/>
            <person name="Magnuson J."/>
            <person name="Mondo S."/>
            <person name="Nolan M."/>
            <person name="Ohm R."/>
            <person name="Pangilinan J."/>
            <person name="Park H.-J."/>
            <person name="Ramirez L."/>
            <person name="Alfaro M."/>
            <person name="Sun H."/>
            <person name="Tritt A."/>
            <person name="Yoshinaga Y."/>
            <person name="Zwiers L.-H."/>
            <person name="Turgeon B."/>
            <person name="Goodwin S."/>
            <person name="Spatafora J."/>
            <person name="Crous P."/>
            <person name="Grigoriev I."/>
        </authorList>
    </citation>
    <scope>NUCLEOTIDE SEQUENCE</scope>
    <source>
        <strain evidence="2">CBS 161.51</strain>
    </source>
</reference>
<dbReference type="CDD" id="cd13426">
    <property type="entry name" value="Peptidase_G1"/>
    <property type="match status" value="1"/>
</dbReference>
<dbReference type="GO" id="GO:0070007">
    <property type="term" value="F:glutamic-type endopeptidase activity"/>
    <property type="evidence" value="ECO:0007669"/>
    <property type="project" value="InterPro"/>
</dbReference>
<name>A0A6A5SGK1_9PLEO</name>
<accession>A0A6A5SGK1</accession>
<proteinExistence type="predicted"/>
<keyword evidence="2" id="KW-0430">Lectin</keyword>
<sequence length="251" mass="25953">MRFAVLVSTACWISAASAAFDLNRGGAVLKAPEGDSFATVTGTFTIPNLSGANPLSIWVGIGDTLQQNNVIGGGIVYNSTLQSFTAYFPGPATDTTTAVPVTNGNVISVVINVAVAGGTVTLENKSLNRTTTRSLAAPVGVDPSALTALAASWFVQGYQVIPGQLVATPDFGTVSFTDVSAKTKSGLSVPIAEAGRYEIQGTSGQVNKLKFCSTSVLISLVVLTDDHLKHGYLSAETDRVGDGLEKRLQSP</sequence>
<dbReference type="InterPro" id="IPR038656">
    <property type="entry name" value="Peptidase_G1_sf"/>
</dbReference>
<dbReference type="OrthoDB" id="2862635at2759"/>
<keyword evidence="3" id="KW-1185">Reference proteome</keyword>
<dbReference type="EMBL" id="ML976086">
    <property type="protein sequence ID" value="KAF1939193.1"/>
    <property type="molecule type" value="Genomic_DNA"/>
</dbReference>
<evidence type="ECO:0000313" key="3">
    <source>
        <dbReference type="Proteomes" id="UP000800038"/>
    </source>
</evidence>
<dbReference type="GO" id="GO:0030246">
    <property type="term" value="F:carbohydrate binding"/>
    <property type="evidence" value="ECO:0007669"/>
    <property type="project" value="UniProtKB-KW"/>
</dbReference>
<evidence type="ECO:0000256" key="1">
    <source>
        <dbReference type="SAM" id="SignalP"/>
    </source>
</evidence>
<protein>
    <submittedName>
        <fullName evidence="2">Concanavalin A-like lectin/glucanase</fullName>
    </submittedName>
</protein>
<gene>
    <name evidence="2" type="ORF">EJ02DRAFT_457145</name>
</gene>
<evidence type="ECO:0000313" key="2">
    <source>
        <dbReference type="EMBL" id="KAF1939193.1"/>
    </source>
</evidence>
<dbReference type="Pfam" id="PF01828">
    <property type="entry name" value="Peptidase_A4"/>
    <property type="match status" value="1"/>
</dbReference>
<feature type="chain" id="PRO_5025419175" evidence="1">
    <location>
        <begin position="19"/>
        <end position="251"/>
    </location>
</feature>
<dbReference type="PANTHER" id="PTHR37536">
    <property type="entry name" value="PUTATIVE (AFU_ORTHOLOGUE AFUA_3G02970)-RELATED"/>
    <property type="match status" value="1"/>
</dbReference>
<dbReference type="InterPro" id="IPR013320">
    <property type="entry name" value="ConA-like_dom_sf"/>
</dbReference>
<organism evidence="2 3">
    <name type="scientific">Clathrospora elynae</name>
    <dbReference type="NCBI Taxonomy" id="706981"/>
    <lineage>
        <taxon>Eukaryota</taxon>
        <taxon>Fungi</taxon>
        <taxon>Dikarya</taxon>
        <taxon>Ascomycota</taxon>
        <taxon>Pezizomycotina</taxon>
        <taxon>Dothideomycetes</taxon>
        <taxon>Pleosporomycetidae</taxon>
        <taxon>Pleosporales</taxon>
        <taxon>Diademaceae</taxon>
        <taxon>Clathrospora</taxon>
    </lineage>
</organism>
<dbReference type="Gene3D" id="2.60.120.700">
    <property type="entry name" value="Peptidase G1"/>
    <property type="match status" value="1"/>
</dbReference>
<dbReference type="GO" id="GO:0006508">
    <property type="term" value="P:proteolysis"/>
    <property type="evidence" value="ECO:0007669"/>
    <property type="project" value="InterPro"/>
</dbReference>
<dbReference type="SUPFAM" id="SSF49899">
    <property type="entry name" value="Concanavalin A-like lectins/glucanases"/>
    <property type="match status" value="1"/>
</dbReference>
<keyword evidence="1" id="KW-0732">Signal</keyword>
<dbReference type="PANTHER" id="PTHR37536:SF1">
    <property type="entry name" value="ASPERGILLOPEPSIN, PUTAITVE (AFU_ORTHOLOGUE AFUA_7G01200)"/>
    <property type="match status" value="1"/>
</dbReference>
<feature type="signal peptide" evidence="1">
    <location>
        <begin position="1"/>
        <end position="18"/>
    </location>
</feature>
<dbReference type="Proteomes" id="UP000800038">
    <property type="component" value="Unassembled WGS sequence"/>
</dbReference>
<dbReference type="AlphaFoldDB" id="A0A6A5SGK1"/>
<dbReference type="InterPro" id="IPR000250">
    <property type="entry name" value="Peptidase_G1"/>
</dbReference>